<name>A0A497XAT0_9PROT</name>
<dbReference type="CDD" id="cd04196">
    <property type="entry name" value="GT_2_like_d"/>
    <property type="match status" value="1"/>
</dbReference>
<gene>
    <name evidence="2" type="ORF">DFR35_2296</name>
</gene>
<comment type="caution">
    <text evidence="2">The sequence shown here is derived from an EMBL/GenBank/DDBJ whole genome shotgun (WGS) entry which is preliminary data.</text>
</comment>
<keyword evidence="2" id="KW-0808">Transferase</keyword>
<feature type="domain" description="Glycosyltransferase 2-like" evidence="1">
    <location>
        <begin position="6"/>
        <end position="111"/>
    </location>
</feature>
<dbReference type="Pfam" id="PF00535">
    <property type="entry name" value="Glycos_transf_2"/>
    <property type="match status" value="1"/>
</dbReference>
<dbReference type="SUPFAM" id="SSF53448">
    <property type="entry name" value="Nucleotide-diphospho-sugar transferases"/>
    <property type="match status" value="1"/>
</dbReference>
<dbReference type="Proteomes" id="UP000268908">
    <property type="component" value="Unassembled WGS sequence"/>
</dbReference>
<dbReference type="RefSeq" id="WP_243642564.1">
    <property type="nucleotide sequence ID" value="NZ_BHVV01000003.1"/>
</dbReference>
<protein>
    <submittedName>
        <fullName evidence="2">Glycosyl transferase family 2</fullName>
    </submittedName>
</protein>
<keyword evidence="3" id="KW-1185">Reference proteome</keyword>
<reference evidence="2 3" key="1">
    <citation type="submission" date="2018-10" db="EMBL/GenBank/DDBJ databases">
        <title>Genomic Encyclopedia of Type Strains, Phase IV (KMG-IV): sequencing the most valuable type-strain genomes for metagenomic binning, comparative biology and taxonomic classification.</title>
        <authorList>
            <person name="Goeker M."/>
        </authorList>
    </citation>
    <scope>NUCLEOTIDE SEQUENCE [LARGE SCALE GENOMIC DNA]</scope>
    <source>
        <strain evidence="2 3">DSM 26916</strain>
    </source>
</reference>
<dbReference type="EMBL" id="RCCI01000006">
    <property type="protein sequence ID" value="RLJ63666.1"/>
    <property type="molecule type" value="Genomic_DNA"/>
</dbReference>
<dbReference type="InterPro" id="IPR029044">
    <property type="entry name" value="Nucleotide-diphossugar_trans"/>
</dbReference>
<dbReference type="InterPro" id="IPR001173">
    <property type="entry name" value="Glyco_trans_2-like"/>
</dbReference>
<evidence type="ECO:0000313" key="2">
    <source>
        <dbReference type="EMBL" id="RLJ63666.1"/>
    </source>
</evidence>
<accession>A0A497XAT0</accession>
<organism evidence="2 3">
    <name type="scientific">Sulfurisoma sediminicola</name>
    <dbReference type="NCBI Taxonomy" id="1381557"/>
    <lineage>
        <taxon>Bacteria</taxon>
        <taxon>Pseudomonadati</taxon>
        <taxon>Pseudomonadota</taxon>
        <taxon>Betaproteobacteria</taxon>
        <taxon>Nitrosomonadales</taxon>
        <taxon>Sterolibacteriaceae</taxon>
        <taxon>Sulfurisoma</taxon>
    </lineage>
</organism>
<dbReference type="Gene3D" id="3.90.550.10">
    <property type="entry name" value="Spore Coat Polysaccharide Biosynthesis Protein SpsA, Chain A"/>
    <property type="match status" value="1"/>
</dbReference>
<proteinExistence type="predicted"/>
<dbReference type="GO" id="GO:0016740">
    <property type="term" value="F:transferase activity"/>
    <property type="evidence" value="ECO:0007669"/>
    <property type="project" value="UniProtKB-KW"/>
</dbReference>
<evidence type="ECO:0000313" key="3">
    <source>
        <dbReference type="Proteomes" id="UP000268908"/>
    </source>
</evidence>
<evidence type="ECO:0000259" key="1">
    <source>
        <dbReference type="Pfam" id="PF00535"/>
    </source>
</evidence>
<sequence>MPRVGVVLGTCNGARFLGEQLDSVARQSGADWRLLASDDGSVDATLEILNSFAAAWPGRVEVRAGPRLGFARNFLSMLENPGFDASFWAFCDQDDVWHDDKLSHAVGWLATVAGDRPALYCSRTALVDENGTRLGASPDWRRPPDFRNALVQNIASGNTMVFNEAARRLVAGAGAVGVPFHDWWAYLLVAGCGGEVRFDPVPRVSYRLHGENALGPWGGWRAWRHRSKLLADGTYGGWLDENLVALSGMESQLGDAARATLARFRAMRKARGLRRGVELIRSGVFHQSTLGYLGLLVAASLGRLARPGHDDAI</sequence>
<dbReference type="AlphaFoldDB" id="A0A497XAT0"/>